<name>A0ACC0UJ03_9AGAM</name>
<dbReference type="Proteomes" id="UP001207468">
    <property type="component" value="Unassembled WGS sequence"/>
</dbReference>
<evidence type="ECO:0000313" key="1">
    <source>
        <dbReference type="EMBL" id="KAI9511077.1"/>
    </source>
</evidence>
<evidence type="ECO:0000313" key="2">
    <source>
        <dbReference type="Proteomes" id="UP001207468"/>
    </source>
</evidence>
<keyword evidence="2" id="KW-1185">Reference proteome</keyword>
<gene>
    <name evidence="1" type="ORF">F5148DRAFT_1147055</name>
</gene>
<proteinExistence type="predicted"/>
<protein>
    <submittedName>
        <fullName evidence="1">Uncharacterized protein</fullName>
    </submittedName>
</protein>
<organism evidence="1 2">
    <name type="scientific">Russula earlei</name>
    <dbReference type="NCBI Taxonomy" id="71964"/>
    <lineage>
        <taxon>Eukaryota</taxon>
        <taxon>Fungi</taxon>
        <taxon>Dikarya</taxon>
        <taxon>Basidiomycota</taxon>
        <taxon>Agaricomycotina</taxon>
        <taxon>Agaricomycetes</taxon>
        <taxon>Russulales</taxon>
        <taxon>Russulaceae</taxon>
        <taxon>Russula</taxon>
    </lineage>
</organism>
<sequence length="305" mass="32837">MPAVMSVTYVAASALLSHEQELKHSIVELEAAVKTAQEKQTAAKAEIKKLEKDMDEFKNQGRENGQAEGITSSLERNPIQKQKAALQKQAVKVKTQQKEMQRAALELERIESDIASACETLYNASAGIKKMRKELQSLADKVAKTPRAAHGEVEVERRLQEERATLTRFDTESREQDEVIKARKQAAANAEVAIKKFEHDLQALTKEKAGHVTAATNLEKQHEWIVEESICLARRDHGTSNSTSTAIYTTTSTSTSPAAPILAPAVPTAVGSAPAAASVFAWSVPASALSAVLLASPAATATATA</sequence>
<comment type="caution">
    <text evidence="1">The sequence shown here is derived from an EMBL/GenBank/DDBJ whole genome shotgun (WGS) entry which is preliminary data.</text>
</comment>
<reference evidence="1" key="1">
    <citation type="submission" date="2021-03" db="EMBL/GenBank/DDBJ databases">
        <title>Evolutionary priming and transition to the ectomycorrhizal habit in an iconic lineage of mushroom-forming fungi: is preadaptation a requirement?</title>
        <authorList>
            <consortium name="DOE Joint Genome Institute"/>
            <person name="Looney B.P."/>
            <person name="Miyauchi S."/>
            <person name="Morin E."/>
            <person name="Drula E."/>
            <person name="Courty P.E."/>
            <person name="Chicoki N."/>
            <person name="Fauchery L."/>
            <person name="Kohler A."/>
            <person name="Kuo A."/>
            <person name="LaButti K."/>
            <person name="Pangilinan J."/>
            <person name="Lipzen A."/>
            <person name="Riley R."/>
            <person name="Andreopoulos W."/>
            <person name="He G."/>
            <person name="Johnson J."/>
            <person name="Barry K.W."/>
            <person name="Grigoriev I.V."/>
            <person name="Nagy L."/>
            <person name="Hibbett D."/>
            <person name="Henrissat B."/>
            <person name="Matheny P.B."/>
            <person name="Labbe J."/>
            <person name="Martin A.F."/>
        </authorList>
    </citation>
    <scope>NUCLEOTIDE SEQUENCE</scope>
    <source>
        <strain evidence="1">BPL698</strain>
    </source>
</reference>
<accession>A0ACC0UJ03</accession>
<dbReference type="EMBL" id="JAGFNK010000027">
    <property type="protein sequence ID" value="KAI9511077.1"/>
    <property type="molecule type" value="Genomic_DNA"/>
</dbReference>